<organism evidence="13 14">
    <name type="scientific">Zizania palustris</name>
    <name type="common">Northern wild rice</name>
    <dbReference type="NCBI Taxonomy" id="103762"/>
    <lineage>
        <taxon>Eukaryota</taxon>
        <taxon>Viridiplantae</taxon>
        <taxon>Streptophyta</taxon>
        <taxon>Embryophyta</taxon>
        <taxon>Tracheophyta</taxon>
        <taxon>Spermatophyta</taxon>
        <taxon>Magnoliopsida</taxon>
        <taxon>Liliopsida</taxon>
        <taxon>Poales</taxon>
        <taxon>Poaceae</taxon>
        <taxon>BOP clade</taxon>
        <taxon>Oryzoideae</taxon>
        <taxon>Oryzeae</taxon>
        <taxon>Zizaniinae</taxon>
        <taxon>Zizania</taxon>
    </lineage>
</organism>
<evidence type="ECO:0000313" key="14">
    <source>
        <dbReference type="Proteomes" id="UP000729402"/>
    </source>
</evidence>
<reference evidence="13" key="1">
    <citation type="journal article" date="2021" name="bioRxiv">
        <title>Whole Genome Assembly and Annotation of Northern Wild Rice, Zizania palustris L., Supports a Whole Genome Duplication in the Zizania Genus.</title>
        <authorList>
            <person name="Haas M."/>
            <person name="Kono T."/>
            <person name="Macchietto M."/>
            <person name="Millas R."/>
            <person name="McGilp L."/>
            <person name="Shao M."/>
            <person name="Duquette J."/>
            <person name="Hirsch C.N."/>
            <person name="Kimball J."/>
        </authorList>
    </citation>
    <scope>NUCLEOTIDE SEQUENCE</scope>
    <source>
        <tissue evidence="13">Fresh leaf tissue</tissue>
    </source>
</reference>
<proteinExistence type="inferred from homology"/>
<evidence type="ECO:0000256" key="5">
    <source>
        <dbReference type="ARBA" id="ARBA00022741"/>
    </source>
</evidence>
<keyword evidence="4" id="KW-0808">Transferase</keyword>
<evidence type="ECO:0000256" key="8">
    <source>
        <dbReference type="ARBA" id="ARBA00047899"/>
    </source>
</evidence>
<feature type="region of interest" description="Disordered" evidence="10">
    <location>
        <begin position="1"/>
        <end position="26"/>
    </location>
</feature>
<dbReference type="Pfam" id="PF07714">
    <property type="entry name" value="PK_Tyr_Ser-Thr"/>
    <property type="match status" value="1"/>
</dbReference>
<dbReference type="PANTHER" id="PTHR44329">
    <property type="entry name" value="SERINE/THREONINE-PROTEIN KINASE TNNI3K-RELATED"/>
    <property type="match status" value="1"/>
</dbReference>
<dbReference type="GO" id="GO:0004674">
    <property type="term" value="F:protein serine/threonine kinase activity"/>
    <property type="evidence" value="ECO:0007669"/>
    <property type="project" value="UniProtKB-KW"/>
</dbReference>
<keyword evidence="6" id="KW-0418">Kinase</keyword>
<keyword evidence="14" id="KW-1185">Reference proteome</keyword>
<feature type="compositionally biased region" description="Polar residues" evidence="10">
    <location>
        <begin position="809"/>
        <end position="818"/>
    </location>
</feature>
<dbReference type="InterPro" id="IPR051681">
    <property type="entry name" value="Ser/Thr_Kinases-Pseudokinases"/>
</dbReference>
<keyword evidence="3" id="KW-0723">Serine/threonine-protein kinase</keyword>
<evidence type="ECO:0000256" key="3">
    <source>
        <dbReference type="ARBA" id="ARBA00022527"/>
    </source>
</evidence>
<accession>A0A8J5X8T5</accession>
<dbReference type="Pfam" id="PF05890">
    <property type="entry name" value="Ebp2"/>
    <property type="match status" value="1"/>
</dbReference>
<evidence type="ECO:0000256" key="1">
    <source>
        <dbReference type="ARBA" id="ARBA00010507"/>
    </source>
</evidence>
<dbReference type="OrthoDB" id="4062651at2759"/>
<evidence type="ECO:0000256" key="6">
    <source>
        <dbReference type="ARBA" id="ARBA00022777"/>
    </source>
</evidence>
<feature type="compositionally biased region" description="Basic residues" evidence="10">
    <location>
        <begin position="784"/>
        <end position="793"/>
    </location>
</feature>
<feature type="region of interest" description="Disordered" evidence="10">
    <location>
        <begin position="567"/>
        <end position="592"/>
    </location>
</feature>
<feature type="compositionally biased region" description="Basic and acidic residues" evidence="10">
    <location>
        <begin position="713"/>
        <end position="735"/>
    </location>
</feature>
<dbReference type="FunFam" id="3.30.200.20:FF:000060">
    <property type="entry name" value="Serine/threonine-protein kinase isoform 1"/>
    <property type="match status" value="1"/>
</dbReference>
<dbReference type="InterPro" id="IPR008271">
    <property type="entry name" value="Ser/Thr_kinase_AS"/>
</dbReference>
<evidence type="ECO:0000256" key="9">
    <source>
        <dbReference type="ARBA" id="ARBA00048679"/>
    </source>
</evidence>
<evidence type="ECO:0000259" key="11">
    <source>
        <dbReference type="PROSITE" id="PS50011"/>
    </source>
</evidence>
<dbReference type="CDD" id="cd13999">
    <property type="entry name" value="STKc_MAP3K-like"/>
    <property type="match status" value="1"/>
</dbReference>
<feature type="domain" description="Protein kinase" evidence="11">
    <location>
        <begin position="246"/>
        <end position="497"/>
    </location>
</feature>
<feature type="domain" description="ACT" evidence="12">
    <location>
        <begin position="134"/>
        <end position="212"/>
    </location>
</feature>
<evidence type="ECO:0000256" key="4">
    <source>
        <dbReference type="ARBA" id="ARBA00022679"/>
    </source>
</evidence>
<comment type="catalytic activity">
    <reaction evidence="9">
        <text>L-seryl-[protein] + ATP = O-phospho-L-seryl-[protein] + ADP + H(+)</text>
        <dbReference type="Rhea" id="RHEA:17989"/>
        <dbReference type="Rhea" id="RHEA-COMP:9863"/>
        <dbReference type="Rhea" id="RHEA-COMP:11604"/>
        <dbReference type="ChEBI" id="CHEBI:15378"/>
        <dbReference type="ChEBI" id="CHEBI:29999"/>
        <dbReference type="ChEBI" id="CHEBI:30616"/>
        <dbReference type="ChEBI" id="CHEBI:83421"/>
        <dbReference type="ChEBI" id="CHEBI:456216"/>
        <dbReference type="EC" id="2.7.11.1"/>
    </reaction>
</comment>
<gene>
    <name evidence="13" type="ORF">GUJ93_ZPchr0013g36498</name>
</gene>
<feature type="compositionally biased region" description="Acidic residues" evidence="10">
    <location>
        <begin position="567"/>
        <end position="584"/>
    </location>
</feature>
<comment type="caution">
    <text evidence="13">The sequence shown here is derived from an EMBL/GenBank/DDBJ whole genome shotgun (WGS) entry which is preliminary data.</text>
</comment>
<dbReference type="InterPro" id="IPR002912">
    <property type="entry name" value="ACT_dom"/>
</dbReference>
<comment type="catalytic activity">
    <reaction evidence="8">
        <text>L-threonyl-[protein] + ATP = O-phospho-L-threonyl-[protein] + ADP + H(+)</text>
        <dbReference type="Rhea" id="RHEA:46608"/>
        <dbReference type="Rhea" id="RHEA-COMP:11060"/>
        <dbReference type="Rhea" id="RHEA-COMP:11605"/>
        <dbReference type="ChEBI" id="CHEBI:15378"/>
        <dbReference type="ChEBI" id="CHEBI:30013"/>
        <dbReference type="ChEBI" id="CHEBI:30616"/>
        <dbReference type="ChEBI" id="CHEBI:61977"/>
        <dbReference type="ChEBI" id="CHEBI:456216"/>
        <dbReference type="EC" id="2.7.11.1"/>
    </reaction>
</comment>
<reference evidence="13" key="2">
    <citation type="submission" date="2021-02" db="EMBL/GenBank/DDBJ databases">
        <authorList>
            <person name="Kimball J.A."/>
            <person name="Haas M.W."/>
            <person name="Macchietto M."/>
            <person name="Kono T."/>
            <person name="Duquette J."/>
            <person name="Shao M."/>
        </authorList>
    </citation>
    <scope>NUCLEOTIDE SEQUENCE</scope>
    <source>
        <tissue evidence="13">Fresh leaf tissue</tissue>
    </source>
</reference>
<name>A0A8J5X8T5_ZIZPA</name>
<evidence type="ECO:0000259" key="12">
    <source>
        <dbReference type="PROSITE" id="PS51671"/>
    </source>
</evidence>
<evidence type="ECO:0000313" key="13">
    <source>
        <dbReference type="EMBL" id="KAG8100027.1"/>
    </source>
</evidence>
<protein>
    <recommendedName>
        <fullName evidence="2">non-specific serine/threonine protein kinase</fullName>
        <ecNumber evidence="2">2.7.11.1</ecNumber>
    </recommendedName>
</protein>
<dbReference type="Pfam" id="PF01842">
    <property type="entry name" value="ACT"/>
    <property type="match status" value="1"/>
</dbReference>
<feature type="compositionally biased region" description="Acidic residues" evidence="10">
    <location>
        <begin position="751"/>
        <end position="760"/>
    </location>
</feature>
<dbReference type="InterPro" id="IPR008610">
    <property type="entry name" value="Ebp2"/>
</dbReference>
<evidence type="ECO:0000256" key="7">
    <source>
        <dbReference type="ARBA" id="ARBA00022840"/>
    </source>
</evidence>
<feature type="region of interest" description="Disordered" evidence="10">
    <location>
        <begin position="697"/>
        <end position="836"/>
    </location>
</feature>
<sequence length="836" mass="94103">MAAAESCGSRGASPPPRPSAAGRRRKAEAYREVLRRIRGGGGGSVLDDELWAHFHSLPARYALDVNVERVDDVLLHKRLLDQAREPMNGLVFDVHRSQVTLDGSTEVELSTFKQEEQDPQCSSFPSRDQRPFHEIIFACDDKPKLLSQLTALLGELGLNIQEAHAFSTSDGYSLDIFVVDGWNHEVGVLRDELRRGVEKIKYKAWPLLQSMPIRIGHQLLEDSSPSDFVQIPADATDVWEVDPRLLKFARKIASGSVGDLYHGTYCSQDVAIKVLKPERVSVDMLREFAQEVYIMKKVRHKNVVQFIGACTRPPILCIVTEFMRGGSIFDFLYNFRGTFQLHDVLRIASDVSKGMNYLHQINIIHRDLKTANLLMGDQVVKVADFGVARVKDQSGVMTAETGTYRWMAPEVIEHLPYDHRADVFSFGIVLWELLTGKLPYQDMTPLQAAVAVVQKDLRPTIPADTHPTLADLLQKCWQKDPDLRPTFADILDIINSIKEGVVQGSGHQKKHAACSVAGPLLSFSFFFLRVAQTIRAFEGVGPGRPAAAVTMVGLASEDPVVHEEAVLDDVDTDEEESEPEDDSGEEFHAEPSKKSVYNKDGILEKLEDIAWPKNVDWRHKLTIEHDQGGKVDVNDDLARELAFYTQALDGTRQALEKLQSMKVRFLRPADYYAEMVKTDSHMHKIKGKLLSEKKKIEEAEERKKAREAKKRAKEVQAEKTKERAKQKKEQIESVKKWRKQRQQGGFKGNDDGPDMNFEGEDGFKQSKKKRPGVSPGDRSGGLAKKGKQGKNRKSRDSKFGHGGRKGTKKQNTAETTNDFRAFNQRDNSQSKRRKMA</sequence>
<dbReference type="InterPro" id="IPR000719">
    <property type="entry name" value="Prot_kinase_dom"/>
</dbReference>
<dbReference type="EMBL" id="JAAALK010000079">
    <property type="protein sequence ID" value="KAG8100027.1"/>
    <property type="molecule type" value="Genomic_DNA"/>
</dbReference>
<dbReference type="PANTHER" id="PTHR44329:SF305">
    <property type="entry name" value="OS07G0475900 PROTEIN"/>
    <property type="match status" value="1"/>
</dbReference>
<evidence type="ECO:0000256" key="2">
    <source>
        <dbReference type="ARBA" id="ARBA00012513"/>
    </source>
</evidence>
<dbReference type="InterPro" id="IPR001245">
    <property type="entry name" value="Ser-Thr/Tyr_kinase_cat_dom"/>
</dbReference>
<dbReference type="PROSITE" id="PS00108">
    <property type="entry name" value="PROTEIN_KINASE_ST"/>
    <property type="match status" value="1"/>
</dbReference>
<dbReference type="GO" id="GO:0005524">
    <property type="term" value="F:ATP binding"/>
    <property type="evidence" value="ECO:0007669"/>
    <property type="project" value="UniProtKB-KW"/>
</dbReference>
<dbReference type="EC" id="2.7.11.1" evidence="2"/>
<evidence type="ECO:0000256" key="10">
    <source>
        <dbReference type="SAM" id="MobiDB-lite"/>
    </source>
</evidence>
<keyword evidence="5" id="KW-0547">Nucleotide-binding</keyword>
<keyword evidence="7" id="KW-0067">ATP-binding</keyword>
<dbReference type="SMART" id="SM00220">
    <property type="entry name" value="S_TKc"/>
    <property type="match status" value="1"/>
</dbReference>
<dbReference type="Proteomes" id="UP000729402">
    <property type="component" value="Unassembled WGS sequence"/>
</dbReference>
<dbReference type="PROSITE" id="PS51671">
    <property type="entry name" value="ACT"/>
    <property type="match status" value="1"/>
</dbReference>
<dbReference type="PROSITE" id="PS50011">
    <property type="entry name" value="PROTEIN_KINASE_DOM"/>
    <property type="match status" value="1"/>
</dbReference>
<comment type="similarity">
    <text evidence="1">Belongs to the protein kinase superfamily. TKL Ser/Thr protein kinase family. RAF subfamily.</text>
</comment>
<dbReference type="AlphaFoldDB" id="A0A8J5X8T5"/>